<reference evidence="5" key="4">
    <citation type="submission" date="2024-02" db="EMBL/GenBank/DDBJ databases">
        <title>Comparative genomics of Cryptococcus and Kwoniella reveals pathogenesis evolution and contrasting modes of karyotype evolution via chromosome fusion or intercentromeric recombination.</title>
        <authorList>
            <person name="Coelho M.A."/>
            <person name="David-Palma M."/>
            <person name="Shea T."/>
            <person name="Bowers K."/>
            <person name="McGinley-Smith S."/>
            <person name="Mohammad A.W."/>
            <person name="Gnirke A."/>
            <person name="Yurkov A.M."/>
            <person name="Nowrousian M."/>
            <person name="Sun S."/>
            <person name="Cuomo C.A."/>
            <person name="Heitman J."/>
        </authorList>
    </citation>
    <scope>NUCLEOTIDE SEQUENCE</scope>
    <source>
        <strain evidence="5">CBS 10737</strain>
    </source>
</reference>
<dbReference type="AlphaFoldDB" id="A0A1B9HYT9"/>
<dbReference type="EMBL" id="KI894013">
    <property type="protein sequence ID" value="OCF48411.1"/>
    <property type="molecule type" value="Genomic_DNA"/>
</dbReference>
<keyword evidence="6" id="KW-1185">Reference proteome</keyword>
<keyword evidence="2" id="KW-0472">Membrane</keyword>
<feature type="region of interest" description="Disordered" evidence="1">
    <location>
        <begin position="33"/>
        <end position="57"/>
    </location>
</feature>
<keyword evidence="2" id="KW-0812">Transmembrane</keyword>
<feature type="compositionally biased region" description="Basic and acidic residues" evidence="1">
    <location>
        <begin position="672"/>
        <end position="684"/>
    </location>
</feature>
<evidence type="ECO:0000256" key="2">
    <source>
        <dbReference type="SAM" id="Phobius"/>
    </source>
</evidence>
<feature type="compositionally biased region" description="Polar residues" evidence="1">
    <location>
        <begin position="569"/>
        <end position="595"/>
    </location>
</feature>
<feature type="chain" id="PRO_5008628238" description="Mid2 domain-containing protein" evidence="3">
    <location>
        <begin position="30"/>
        <end position="720"/>
    </location>
</feature>
<evidence type="ECO:0008006" key="7">
    <source>
        <dbReference type="Google" id="ProtNLM"/>
    </source>
</evidence>
<reference evidence="4" key="3">
    <citation type="submission" date="2016-07" db="EMBL/GenBank/DDBJ databases">
        <title>Evolution of pathogenesis and genome organization in the Tremellales.</title>
        <authorList>
            <person name="Cuomo C."/>
            <person name="Litvintseva A."/>
            <person name="Heitman J."/>
            <person name="Chen Y."/>
            <person name="Sun S."/>
            <person name="Springer D."/>
            <person name="Dromer F."/>
            <person name="Young S."/>
            <person name="Zeng Q."/>
            <person name="Chapman S."/>
            <person name="Gujja S."/>
            <person name="Saif S."/>
            <person name="Birren B."/>
        </authorList>
    </citation>
    <scope>NUCLEOTIDE SEQUENCE</scope>
    <source>
        <strain evidence="4">CBS 10737</strain>
    </source>
</reference>
<evidence type="ECO:0000256" key="1">
    <source>
        <dbReference type="SAM" id="MobiDB-lite"/>
    </source>
</evidence>
<feature type="compositionally biased region" description="Low complexity" evidence="1">
    <location>
        <begin position="41"/>
        <end position="57"/>
    </location>
</feature>
<feature type="transmembrane region" description="Helical" evidence="2">
    <location>
        <begin position="319"/>
        <end position="338"/>
    </location>
</feature>
<protein>
    <recommendedName>
        <fullName evidence="7">Mid2 domain-containing protein</fullName>
    </recommendedName>
</protein>
<reference evidence="4" key="1">
    <citation type="submission" date="2013-07" db="EMBL/GenBank/DDBJ databases">
        <title>The Genome Sequence of Cryptococcus pinus CBS10737.</title>
        <authorList>
            <consortium name="The Broad Institute Genome Sequencing Platform"/>
            <person name="Cuomo C."/>
            <person name="Litvintseva A."/>
            <person name="Chen Y."/>
            <person name="Heitman J."/>
            <person name="Sun S."/>
            <person name="Springer D."/>
            <person name="Dromer F."/>
            <person name="Young S.K."/>
            <person name="Zeng Q."/>
            <person name="Gargeya S."/>
            <person name="Fitzgerald M."/>
            <person name="Abouelleil A."/>
            <person name="Alvarado L."/>
            <person name="Berlin A.M."/>
            <person name="Chapman S.B."/>
            <person name="Dewar J."/>
            <person name="Goldberg J."/>
            <person name="Griggs A."/>
            <person name="Gujja S."/>
            <person name="Hansen M."/>
            <person name="Howarth C."/>
            <person name="Imamovic A."/>
            <person name="Larimer J."/>
            <person name="McCowan C."/>
            <person name="Murphy C."/>
            <person name="Pearson M."/>
            <person name="Priest M."/>
            <person name="Roberts A."/>
            <person name="Saif S."/>
            <person name="Shea T."/>
            <person name="Sykes S."/>
            <person name="Wortman J."/>
            <person name="Nusbaum C."/>
            <person name="Birren B."/>
        </authorList>
    </citation>
    <scope>NUCLEOTIDE SEQUENCE [LARGE SCALE GENOMIC DNA]</scope>
    <source>
        <strain evidence="4">CBS 10737</strain>
    </source>
</reference>
<feature type="region of interest" description="Disordered" evidence="1">
    <location>
        <begin position="480"/>
        <end position="546"/>
    </location>
</feature>
<feature type="compositionally biased region" description="Basic and acidic residues" evidence="1">
    <location>
        <begin position="480"/>
        <end position="491"/>
    </location>
</feature>
<evidence type="ECO:0000313" key="4">
    <source>
        <dbReference type="EMBL" id="OCF48411.1"/>
    </source>
</evidence>
<sequence length="720" mass="82634">MSPSQMKRRYTYLFLILPLLSIMILKVEGKRYSENEDNEDYNSNNYDQYNDNDQVQNQNENENENANYNTSNENEFRWLSPLNGDLSYSGKPLKVIWKSNNKLNSPSISLCTFNLNLNTPDCGDETWPIIENVNDQNQNQDQNQTFSTIVTMPIISQTIEKLYLSLNSDGKMFNSPVFGLQGNSGSPNAYLASPVTTSLTSPTSITTAFSTASVSLNDLNTGINGDLTDSTEIITSIITSGKSKSTIKATPISTITLYTSMNSQPQIQSPLQATLPPYLPISTQSIIKPNSNSNIAAASEIAGNIATVKENSQIGIKVIALPITICGIIFIISLIYCARSKVFKKNGSVLNNNKNIDKDVEKNWQDVIKEKASTGLPISQSFSTVTKGIEVIKNDYANERDYVIPSLGNKGRQCSDRSSERERYCKDEERFTRIPKVNHERSDRVDERRYIEDERYRERERRHRCNDTERCSRGHYDRRDEYRRRDKKSKDFYSTSRRSSSGIGGWYDDEYDKPKSKDRSRRESAYFDRESSYSIPNRQSSNSIPDRNLYFLSRDLDNYENSRKYSDRTLYSTASRRSSNERPNNQRNNESYLSNKSRELTNPFDPKFNENKNRPLPEPRIRSLTKSSISSNSLREEEEEYDLIKQKTLPHLSGGLRDDSRLYSNTKSKKSKIYEEREREREFESDTEAGWELANQGKYVTGEEGMSELYESLRIAIQQK</sequence>
<dbReference type="Proteomes" id="UP000094020">
    <property type="component" value="Chromosome 10"/>
</dbReference>
<feature type="compositionally biased region" description="Basic and acidic residues" evidence="1">
    <location>
        <begin position="607"/>
        <end position="621"/>
    </location>
</feature>
<evidence type="ECO:0000256" key="3">
    <source>
        <dbReference type="SAM" id="SignalP"/>
    </source>
</evidence>
<name>A0A1B9HYT9_9TREE</name>
<proteinExistence type="predicted"/>
<evidence type="ECO:0000313" key="6">
    <source>
        <dbReference type="Proteomes" id="UP000094020"/>
    </source>
</evidence>
<dbReference type="EMBL" id="CP144528">
    <property type="protein sequence ID" value="WWC73300.1"/>
    <property type="molecule type" value="Genomic_DNA"/>
</dbReference>
<dbReference type="GeneID" id="30173557"/>
<gene>
    <name evidence="4" type="ORF">I206_05188</name>
    <name evidence="5" type="ORF">I206_107267</name>
</gene>
<accession>A0A1B9HYT9</accession>
<keyword evidence="3" id="KW-0732">Signal</keyword>
<feature type="compositionally biased region" description="Polar residues" evidence="1">
    <location>
        <begin position="532"/>
        <end position="545"/>
    </location>
</feature>
<reference evidence="5" key="2">
    <citation type="submission" date="2013-07" db="EMBL/GenBank/DDBJ databases">
        <authorList>
            <consortium name="The Broad Institute Genome Sequencing Platform"/>
            <person name="Cuomo C."/>
            <person name="Litvintseva A."/>
            <person name="Chen Y."/>
            <person name="Heitman J."/>
            <person name="Sun S."/>
            <person name="Springer D."/>
            <person name="Dromer F."/>
            <person name="Young S.K."/>
            <person name="Zeng Q."/>
            <person name="Gargeya S."/>
            <person name="Fitzgerald M."/>
            <person name="Abouelleil A."/>
            <person name="Alvarado L."/>
            <person name="Berlin A.M."/>
            <person name="Chapman S.B."/>
            <person name="Dewar J."/>
            <person name="Goldberg J."/>
            <person name="Griggs A."/>
            <person name="Gujja S."/>
            <person name="Hansen M."/>
            <person name="Howarth C."/>
            <person name="Imamovic A."/>
            <person name="Larimer J."/>
            <person name="McCowan C."/>
            <person name="Murphy C."/>
            <person name="Pearson M."/>
            <person name="Priest M."/>
            <person name="Roberts A."/>
            <person name="Saif S."/>
            <person name="Shea T."/>
            <person name="Sykes S."/>
            <person name="Wortman J."/>
            <person name="Nusbaum C."/>
            <person name="Birren B."/>
        </authorList>
    </citation>
    <scope>NUCLEOTIDE SEQUENCE</scope>
    <source>
        <strain evidence="5">CBS 10737</strain>
    </source>
</reference>
<feature type="region of interest" description="Disordered" evidence="1">
    <location>
        <begin position="651"/>
        <end position="689"/>
    </location>
</feature>
<feature type="compositionally biased region" description="Basic and acidic residues" evidence="1">
    <location>
        <begin position="512"/>
        <end position="531"/>
    </location>
</feature>
<keyword evidence="2" id="KW-1133">Transmembrane helix</keyword>
<feature type="compositionally biased region" description="Low complexity" evidence="1">
    <location>
        <begin position="622"/>
        <end position="633"/>
    </location>
</feature>
<dbReference type="OrthoDB" id="2565052at2759"/>
<evidence type="ECO:0000313" key="5">
    <source>
        <dbReference type="EMBL" id="WWC73300.1"/>
    </source>
</evidence>
<feature type="region of interest" description="Disordered" evidence="1">
    <location>
        <begin position="567"/>
        <end position="638"/>
    </location>
</feature>
<dbReference type="KEGG" id="kpin:30173557"/>
<dbReference type="RefSeq" id="XP_019009630.1">
    <property type="nucleotide sequence ID" value="XM_019156912.1"/>
</dbReference>
<feature type="signal peptide" evidence="3">
    <location>
        <begin position="1"/>
        <end position="29"/>
    </location>
</feature>
<organism evidence="4">
    <name type="scientific">Kwoniella pini CBS 10737</name>
    <dbReference type="NCBI Taxonomy" id="1296096"/>
    <lineage>
        <taxon>Eukaryota</taxon>
        <taxon>Fungi</taxon>
        <taxon>Dikarya</taxon>
        <taxon>Basidiomycota</taxon>
        <taxon>Agaricomycotina</taxon>
        <taxon>Tremellomycetes</taxon>
        <taxon>Tremellales</taxon>
        <taxon>Cryptococcaceae</taxon>
        <taxon>Kwoniella</taxon>
    </lineage>
</organism>